<feature type="domain" description="Sodium/calcium exchanger membrane region" evidence="6">
    <location>
        <begin position="12"/>
        <end position="129"/>
    </location>
</feature>
<dbReference type="RefSeq" id="WP_126579850.1">
    <property type="nucleotide sequence ID" value="NZ_BIFR01000001.1"/>
</dbReference>
<feature type="transmembrane region" description="Helical" evidence="5">
    <location>
        <begin position="261"/>
        <end position="280"/>
    </location>
</feature>
<dbReference type="Proteomes" id="UP000287352">
    <property type="component" value="Unassembled WGS sequence"/>
</dbReference>
<dbReference type="GO" id="GO:0055085">
    <property type="term" value="P:transmembrane transport"/>
    <property type="evidence" value="ECO:0007669"/>
    <property type="project" value="InterPro"/>
</dbReference>
<organism evidence="7 8">
    <name type="scientific">Tengunoibacter tsumagoiensis</name>
    <dbReference type="NCBI Taxonomy" id="2014871"/>
    <lineage>
        <taxon>Bacteria</taxon>
        <taxon>Bacillati</taxon>
        <taxon>Chloroflexota</taxon>
        <taxon>Ktedonobacteria</taxon>
        <taxon>Ktedonobacterales</taxon>
        <taxon>Dictyobacteraceae</taxon>
        <taxon>Tengunoibacter</taxon>
    </lineage>
</organism>
<keyword evidence="2 5" id="KW-0812">Transmembrane</keyword>
<dbReference type="Gene3D" id="1.20.1420.30">
    <property type="entry name" value="NCX, central ion-binding region"/>
    <property type="match status" value="1"/>
</dbReference>
<dbReference type="AlphaFoldDB" id="A0A401ZZF3"/>
<keyword evidence="4 5" id="KW-0472">Membrane</keyword>
<evidence type="ECO:0000256" key="4">
    <source>
        <dbReference type="ARBA" id="ARBA00023136"/>
    </source>
</evidence>
<protein>
    <recommendedName>
        <fullName evidence="6">Sodium/calcium exchanger membrane region domain-containing protein</fullName>
    </recommendedName>
</protein>
<feature type="transmembrane region" description="Helical" evidence="5">
    <location>
        <begin position="72"/>
        <end position="92"/>
    </location>
</feature>
<feature type="domain" description="Sodium/calcium exchanger membrane region" evidence="6">
    <location>
        <begin position="193"/>
        <end position="337"/>
    </location>
</feature>
<feature type="transmembrane region" description="Helical" evidence="5">
    <location>
        <begin position="216"/>
        <end position="240"/>
    </location>
</feature>
<feature type="transmembrane region" description="Helical" evidence="5">
    <location>
        <begin position="192"/>
        <end position="210"/>
    </location>
</feature>
<keyword evidence="8" id="KW-1185">Reference proteome</keyword>
<reference evidence="8" key="1">
    <citation type="submission" date="2018-12" db="EMBL/GenBank/DDBJ databases">
        <title>Tengunoibacter tsumagoiensis gen. nov., sp. nov., Dictyobacter kobayashii sp. nov., D. alpinus sp. nov., and D. joshuensis sp. nov. and description of Dictyobacteraceae fam. nov. within the order Ktedonobacterales isolated from Tengu-no-mugimeshi.</title>
        <authorList>
            <person name="Wang C.M."/>
            <person name="Zheng Y."/>
            <person name="Sakai Y."/>
            <person name="Toyoda A."/>
            <person name="Minakuchi Y."/>
            <person name="Abe K."/>
            <person name="Yokota A."/>
            <person name="Yabe S."/>
        </authorList>
    </citation>
    <scope>NUCLEOTIDE SEQUENCE [LARGE SCALE GENOMIC DNA]</scope>
    <source>
        <strain evidence="8">Uno3</strain>
    </source>
</reference>
<dbReference type="Pfam" id="PF01699">
    <property type="entry name" value="Na_Ca_ex"/>
    <property type="match status" value="2"/>
</dbReference>
<feature type="transmembrane region" description="Helical" evidence="5">
    <location>
        <begin position="6"/>
        <end position="24"/>
    </location>
</feature>
<proteinExistence type="predicted"/>
<evidence type="ECO:0000256" key="2">
    <source>
        <dbReference type="ARBA" id="ARBA00022692"/>
    </source>
</evidence>
<dbReference type="InterPro" id="IPR004837">
    <property type="entry name" value="NaCa_Exmemb"/>
</dbReference>
<dbReference type="EMBL" id="BIFR01000001">
    <property type="protein sequence ID" value="GCE12213.1"/>
    <property type="molecule type" value="Genomic_DNA"/>
</dbReference>
<dbReference type="OrthoDB" id="153124at2"/>
<gene>
    <name evidence="7" type="ORF">KTT_20720</name>
</gene>
<comment type="caution">
    <text evidence="7">The sequence shown here is derived from an EMBL/GenBank/DDBJ whole genome shotgun (WGS) entry which is preliminary data.</text>
</comment>
<evidence type="ECO:0000256" key="3">
    <source>
        <dbReference type="ARBA" id="ARBA00022989"/>
    </source>
</evidence>
<name>A0A401ZZF3_9CHLR</name>
<evidence type="ECO:0000313" key="7">
    <source>
        <dbReference type="EMBL" id="GCE12213.1"/>
    </source>
</evidence>
<evidence type="ECO:0000256" key="5">
    <source>
        <dbReference type="SAM" id="Phobius"/>
    </source>
</evidence>
<feature type="transmembrane region" description="Helical" evidence="5">
    <location>
        <begin position="45"/>
        <end position="66"/>
    </location>
</feature>
<dbReference type="GO" id="GO:0016020">
    <property type="term" value="C:membrane"/>
    <property type="evidence" value="ECO:0007669"/>
    <property type="project" value="UniProtKB-SubCell"/>
</dbReference>
<sequence>MLNGLPLLLLCGIFILGAAAVWIAGIQLSNTTDIIDKQFGFGEALGGLIFLAIATNLPEIAITVSAALTKNIGLATGNILGGIAIQTVVLVLMDAFGLGKKGALSFLSASLGLVLEGILVIAVLILAIMGTQLPASVMLGRLSPIPLMIALCWMLGVWFLSKAKKDLPWQLKGQPAADKDQKSVKKVNTGRAILIFCLASLITFIAGAALELSGDAIAHQIGLSGVLFGATILAAATALPEISTGLQSMRIGDYELGVSDIFGGNAFLPVLFLLANLISGQAVLPQAQKSDVYLAALGCLLTAVYLYGLIFRRSRQVFHLGIDSIVVLVLYLIGIVGLFFMPG</sequence>
<evidence type="ECO:0000256" key="1">
    <source>
        <dbReference type="ARBA" id="ARBA00004141"/>
    </source>
</evidence>
<keyword evidence="3 5" id="KW-1133">Transmembrane helix</keyword>
<dbReference type="InterPro" id="IPR044880">
    <property type="entry name" value="NCX_ion-bd_dom_sf"/>
</dbReference>
<evidence type="ECO:0000259" key="6">
    <source>
        <dbReference type="Pfam" id="PF01699"/>
    </source>
</evidence>
<feature type="transmembrane region" description="Helical" evidence="5">
    <location>
        <begin position="142"/>
        <end position="160"/>
    </location>
</feature>
<comment type="subcellular location">
    <subcellularLocation>
        <location evidence="1">Membrane</location>
        <topology evidence="1">Multi-pass membrane protein</topology>
    </subcellularLocation>
</comment>
<feature type="transmembrane region" description="Helical" evidence="5">
    <location>
        <begin position="104"/>
        <end position="130"/>
    </location>
</feature>
<feature type="transmembrane region" description="Helical" evidence="5">
    <location>
        <begin position="292"/>
        <end position="310"/>
    </location>
</feature>
<feature type="transmembrane region" description="Helical" evidence="5">
    <location>
        <begin position="317"/>
        <end position="341"/>
    </location>
</feature>
<evidence type="ECO:0000313" key="8">
    <source>
        <dbReference type="Proteomes" id="UP000287352"/>
    </source>
</evidence>
<accession>A0A401ZZF3</accession>